<evidence type="ECO:0000313" key="1">
    <source>
        <dbReference type="EMBL" id="UZH25304.1"/>
    </source>
</evidence>
<protein>
    <submittedName>
        <fullName evidence="1">M protein</fullName>
    </submittedName>
</protein>
<name>A0A9E8IIQ7_9MONO</name>
<reference evidence="1" key="1">
    <citation type="submission" date="2021-12" db="EMBL/GenBank/DDBJ databases">
        <authorList>
            <person name="Ashraf S."/>
            <person name="Love H."/>
            <person name="Burton C."/>
            <person name="Carmichael S."/>
            <person name="Filipe A.D."/>
            <person name="Roddy S."/>
            <person name="Smollett K."/>
            <person name="Summers S."/>
            <person name="Tong L."/>
            <person name="Richards K.S."/>
            <person name="Thomson E.C."/>
        </authorList>
    </citation>
    <scope>NUCLEOTIDE SEQUENCE</scope>
    <source>
        <strain evidence="1">An2526</strain>
    </source>
</reference>
<proteinExistence type="predicted"/>
<sequence>MALQIKAKEASIWYQARVRTPTREIVLSVPILKVPRKGEFSQRPDPSIFRDSKACIFIHGQKPFLRIELDPLRQKRAKVSVPQSQVVGLADYGWKARDFAAHPISVRYERVIFKEPCSPLLDERRPFLFMD</sequence>
<organism evidence="1">
    <name type="scientific">Nyavirus nyamaniniense</name>
    <dbReference type="NCBI Taxonomy" id="644610"/>
    <lineage>
        <taxon>Viruses</taxon>
        <taxon>Riboviria</taxon>
        <taxon>Orthornavirae</taxon>
        <taxon>Negarnaviricota</taxon>
        <taxon>Haploviricotina</taxon>
        <taxon>Monjiviricetes</taxon>
        <taxon>Mononegavirales</taxon>
        <taxon>Nyamiviridae</taxon>
        <taxon>Nyavirus</taxon>
    </lineage>
</organism>
<accession>A0A9E8IIQ7</accession>
<dbReference type="EMBL" id="OL774865">
    <property type="protein sequence ID" value="UZH25304.1"/>
    <property type="molecule type" value="Viral_cRNA"/>
</dbReference>